<sequence length="52" mass="6165">MEQVLWPVGDSLEDMKPYKDLVVWTVEDGIVYEISKEKTIAQGRKRRTRKKN</sequence>
<comment type="caution">
    <text evidence="1">The sequence shown here is derived from an EMBL/GenBank/DDBJ whole genome shotgun (WGS) entry which is preliminary data.</text>
</comment>
<name>A0A2N1MD31_9GLOM</name>
<evidence type="ECO:0000313" key="1">
    <source>
        <dbReference type="EMBL" id="PKK59503.1"/>
    </source>
</evidence>
<dbReference type="Proteomes" id="UP000233469">
    <property type="component" value="Unassembled WGS sequence"/>
</dbReference>
<gene>
    <name evidence="1" type="ORF">RhiirC2_762618</name>
</gene>
<dbReference type="EMBL" id="LLXL01003019">
    <property type="protein sequence ID" value="PKK59503.1"/>
    <property type="molecule type" value="Genomic_DNA"/>
</dbReference>
<dbReference type="AlphaFoldDB" id="A0A2N1MD31"/>
<protein>
    <submittedName>
        <fullName evidence="1">Uncharacterized protein</fullName>
    </submittedName>
</protein>
<reference evidence="1 2" key="1">
    <citation type="submission" date="2016-04" db="EMBL/GenBank/DDBJ databases">
        <title>Genome analyses suggest a sexual origin of heterokaryosis in a supposedly ancient asexual fungus.</title>
        <authorList>
            <person name="Ropars J."/>
            <person name="Sedzielewska K."/>
            <person name="Noel J."/>
            <person name="Charron P."/>
            <person name="Farinelli L."/>
            <person name="Marton T."/>
            <person name="Kruger M."/>
            <person name="Pelin A."/>
            <person name="Brachmann A."/>
            <person name="Corradi N."/>
        </authorList>
    </citation>
    <scope>NUCLEOTIDE SEQUENCE [LARGE SCALE GENOMIC DNA]</scope>
    <source>
        <strain evidence="1 2">C2</strain>
    </source>
</reference>
<proteinExistence type="predicted"/>
<organism evidence="1 2">
    <name type="scientific">Rhizophagus irregularis</name>
    <dbReference type="NCBI Taxonomy" id="588596"/>
    <lineage>
        <taxon>Eukaryota</taxon>
        <taxon>Fungi</taxon>
        <taxon>Fungi incertae sedis</taxon>
        <taxon>Mucoromycota</taxon>
        <taxon>Glomeromycotina</taxon>
        <taxon>Glomeromycetes</taxon>
        <taxon>Glomerales</taxon>
        <taxon>Glomeraceae</taxon>
        <taxon>Rhizophagus</taxon>
    </lineage>
</organism>
<accession>A0A2N1MD31</accession>
<reference evidence="1 2" key="2">
    <citation type="submission" date="2017-10" db="EMBL/GenBank/DDBJ databases">
        <title>Extensive intraspecific genome diversity in a model arbuscular mycorrhizal fungus.</title>
        <authorList>
            <person name="Chen E.C.H."/>
            <person name="Morin E."/>
            <person name="Baudet D."/>
            <person name="Noel J."/>
            <person name="Ndikumana S."/>
            <person name="Charron P."/>
            <person name="St-Onge C."/>
            <person name="Giorgi J."/>
            <person name="Grigoriev I.V."/>
            <person name="Roux C."/>
            <person name="Martin F.M."/>
            <person name="Corradi N."/>
        </authorList>
    </citation>
    <scope>NUCLEOTIDE SEQUENCE [LARGE SCALE GENOMIC DNA]</scope>
    <source>
        <strain evidence="1 2">C2</strain>
    </source>
</reference>
<feature type="non-terminal residue" evidence="1">
    <location>
        <position position="52"/>
    </location>
</feature>
<evidence type="ECO:0000313" key="2">
    <source>
        <dbReference type="Proteomes" id="UP000233469"/>
    </source>
</evidence>